<keyword evidence="2" id="KW-1185">Reference proteome</keyword>
<reference evidence="1 2" key="1">
    <citation type="submission" date="2018-02" db="EMBL/GenBank/DDBJ databases">
        <title>Solimicrobium silvestre gen. nov., sp. nov., isolated from alpine forest soil.</title>
        <authorList>
            <person name="Margesin R."/>
            <person name="Albuquerque L."/>
            <person name="Zhang D.-C."/>
            <person name="Froufe H.J.C."/>
            <person name="Severino R."/>
            <person name="Roxo I."/>
            <person name="Egas C."/>
            <person name="Da Costa M.S."/>
        </authorList>
    </citation>
    <scope>NUCLEOTIDE SEQUENCE [LARGE SCALE GENOMIC DNA]</scope>
    <source>
        <strain evidence="1 2">S20-91</strain>
    </source>
</reference>
<protein>
    <submittedName>
        <fullName evidence="1">Uncharacterized protein</fullName>
    </submittedName>
</protein>
<proteinExistence type="predicted"/>
<comment type="caution">
    <text evidence="1">The sequence shown here is derived from an EMBL/GenBank/DDBJ whole genome shotgun (WGS) entry which is preliminary data.</text>
</comment>
<dbReference type="InterPro" id="IPR027267">
    <property type="entry name" value="AH/BAR_dom_sf"/>
</dbReference>
<organism evidence="1 2">
    <name type="scientific">Solimicrobium silvestre</name>
    <dbReference type="NCBI Taxonomy" id="2099400"/>
    <lineage>
        <taxon>Bacteria</taxon>
        <taxon>Pseudomonadati</taxon>
        <taxon>Pseudomonadota</taxon>
        <taxon>Betaproteobacteria</taxon>
        <taxon>Burkholderiales</taxon>
        <taxon>Oxalobacteraceae</taxon>
        <taxon>Solimicrobium</taxon>
    </lineage>
</organism>
<gene>
    <name evidence="1" type="ORF">S2091_1490</name>
</gene>
<dbReference type="SUPFAM" id="SSF103657">
    <property type="entry name" value="BAR/IMD domain-like"/>
    <property type="match status" value="1"/>
</dbReference>
<dbReference type="RefSeq" id="WP_105531159.1">
    <property type="nucleotide sequence ID" value="NZ_PUGF01000005.1"/>
</dbReference>
<dbReference type="AlphaFoldDB" id="A0A2S9H1L7"/>
<sequence>MIHQLAESYLSSQAGRDDAVLTSLDQLLVNDTDGKEKDDNIDQLYEQLKKCWEANPDIRSEQIIDYLRKFVAADGSMPYKSIPTHTAALGQVMARFKEDGGADSPIYSALYKGLGFAVVSNGILNSFIRKMTERPEEPEPW</sequence>
<accession>A0A2S9H1L7</accession>
<dbReference type="EMBL" id="PUGF01000005">
    <property type="protein sequence ID" value="PRC93881.1"/>
    <property type="molecule type" value="Genomic_DNA"/>
</dbReference>
<evidence type="ECO:0000313" key="1">
    <source>
        <dbReference type="EMBL" id="PRC93881.1"/>
    </source>
</evidence>
<dbReference type="Proteomes" id="UP000237839">
    <property type="component" value="Unassembled WGS sequence"/>
</dbReference>
<name>A0A2S9H1L7_9BURK</name>
<dbReference type="OrthoDB" id="8777521at2"/>
<evidence type="ECO:0000313" key="2">
    <source>
        <dbReference type="Proteomes" id="UP000237839"/>
    </source>
</evidence>